<evidence type="ECO:0000256" key="7">
    <source>
        <dbReference type="ARBA" id="ARBA00022982"/>
    </source>
</evidence>
<organism evidence="18 19">
    <name type="scientific">Rhizophagus irregularis</name>
    <dbReference type="NCBI Taxonomy" id="588596"/>
    <lineage>
        <taxon>Eukaryota</taxon>
        <taxon>Fungi</taxon>
        <taxon>Fungi incertae sedis</taxon>
        <taxon>Mucoromycota</taxon>
        <taxon>Glomeromycotina</taxon>
        <taxon>Glomeromycetes</taxon>
        <taxon>Glomerales</taxon>
        <taxon>Glomeraceae</taxon>
        <taxon>Rhizophagus</taxon>
    </lineage>
</organism>
<dbReference type="PROSITE" id="PS51384">
    <property type="entry name" value="FAD_FR"/>
    <property type="match status" value="1"/>
</dbReference>
<dbReference type="Proteomes" id="UP000234323">
    <property type="component" value="Unassembled WGS sequence"/>
</dbReference>
<keyword evidence="18" id="KW-0575">Peroxidase</keyword>
<dbReference type="VEuPathDB" id="FungiDB:RhiirA1_439683"/>
<dbReference type="PROSITE" id="PS50292">
    <property type="entry name" value="PEROXIDASE_3"/>
    <property type="match status" value="1"/>
</dbReference>
<evidence type="ECO:0000256" key="4">
    <source>
        <dbReference type="ARBA" id="ARBA00022448"/>
    </source>
</evidence>
<dbReference type="VEuPathDB" id="FungiDB:RhiirFUN_015221"/>
<dbReference type="GO" id="GO:0046872">
    <property type="term" value="F:metal ion binding"/>
    <property type="evidence" value="ECO:0007669"/>
    <property type="project" value="UniProtKB-KW"/>
</dbReference>
<dbReference type="Gene3D" id="3.10.120.10">
    <property type="entry name" value="Cytochrome b5-like heme/steroid binding domain"/>
    <property type="match status" value="1"/>
</dbReference>
<dbReference type="InterPro" id="IPR019791">
    <property type="entry name" value="Haem_peroxidase_animal"/>
</dbReference>
<dbReference type="InterPro" id="IPR036400">
    <property type="entry name" value="Cyt_B5-like_heme/steroid_sf"/>
</dbReference>
<dbReference type="InterPro" id="IPR017938">
    <property type="entry name" value="Riboflavin_synthase-like_b-brl"/>
</dbReference>
<dbReference type="GO" id="GO:0016020">
    <property type="term" value="C:membrane"/>
    <property type="evidence" value="ECO:0007669"/>
    <property type="project" value="UniProtKB-SubCell"/>
</dbReference>
<keyword evidence="11" id="KW-0325">Glycoprotein</keyword>
<dbReference type="GO" id="GO:0005576">
    <property type="term" value="C:extracellular region"/>
    <property type="evidence" value="ECO:0007669"/>
    <property type="project" value="UniProtKB-SubCell"/>
</dbReference>
<keyword evidence="10 13" id="KW-0472">Membrane</keyword>
<keyword evidence="12" id="KW-0349">Heme</keyword>
<feature type="transmembrane region" description="Helical" evidence="13">
    <location>
        <begin position="743"/>
        <end position="763"/>
    </location>
</feature>
<dbReference type="InterPro" id="IPR037120">
    <property type="entry name" value="Haem_peroxidase_sf_animal"/>
</dbReference>
<evidence type="ECO:0000256" key="6">
    <source>
        <dbReference type="ARBA" id="ARBA00022692"/>
    </source>
</evidence>
<dbReference type="InterPro" id="IPR017927">
    <property type="entry name" value="FAD-bd_FR_type"/>
</dbReference>
<evidence type="ECO:0000256" key="2">
    <source>
        <dbReference type="ARBA" id="ARBA00004370"/>
    </source>
</evidence>
<proteinExistence type="predicted"/>
<dbReference type="SUPFAM" id="SSF49344">
    <property type="entry name" value="CBD9-like"/>
    <property type="match status" value="1"/>
</dbReference>
<dbReference type="InterPro" id="IPR001433">
    <property type="entry name" value="OxRdtase_FAD/NAD-bd"/>
</dbReference>
<dbReference type="EMBL" id="LLXI01000463">
    <property type="protein sequence ID" value="PKY46575.1"/>
    <property type="molecule type" value="Genomic_DNA"/>
</dbReference>
<dbReference type="GO" id="GO:0006979">
    <property type="term" value="P:response to oxidative stress"/>
    <property type="evidence" value="ECO:0007669"/>
    <property type="project" value="InterPro"/>
</dbReference>
<dbReference type="GO" id="GO:0004601">
    <property type="term" value="F:peroxidase activity"/>
    <property type="evidence" value="ECO:0007669"/>
    <property type="project" value="UniProtKB-KW"/>
</dbReference>
<protein>
    <submittedName>
        <fullName evidence="18">Heme peroxidase</fullName>
    </submittedName>
</protein>
<dbReference type="SUPFAM" id="SSF63380">
    <property type="entry name" value="Riboflavin synthase domain-like"/>
    <property type="match status" value="1"/>
</dbReference>
<dbReference type="SMART" id="SM01117">
    <property type="entry name" value="Cyt-b5"/>
    <property type="match status" value="1"/>
</dbReference>
<dbReference type="SUPFAM" id="SSF52343">
    <property type="entry name" value="Ferredoxin reductase-like, C-terminal NADP-linked domain"/>
    <property type="match status" value="1"/>
</dbReference>
<feature type="binding site" description="axial binding residue" evidence="12">
    <location>
        <position position="358"/>
    </location>
    <ligand>
        <name>heme b</name>
        <dbReference type="ChEBI" id="CHEBI:60344"/>
    </ligand>
    <ligandPart>
        <name>Fe</name>
        <dbReference type="ChEBI" id="CHEBI:18248"/>
    </ligandPart>
</feature>
<evidence type="ECO:0000259" key="15">
    <source>
        <dbReference type="PROSITE" id="PS50836"/>
    </source>
</evidence>
<dbReference type="Gene3D" id="2.40.30.10">
    <property type="entry name" value="Translation factors"/>
    <property type="match status" value="1"/>
</dbReference>
<dbReference type="Gene3D" id="1.10.640.10">
    <property type="entry name" value="Haem peroxidase domain superfamily, animal type"/>
    <property type="match status" value="1"/>
</dbReference>
<dbReference type="InterPro" id="IPR001199">
    <property type="entry name" value="Cyt_B5-like_heme/steroid-bd"/>
</dbReference>
<dbReference type="SMART" id="SM00664">
    <property type="entry name" value="DoH"/>
    <property type="match status" value="1"/>
</dbReference>
<keyword evidence="12" id="KW-0479">Metal-binding</keyword>
<evidence type="ECO:0000259" key="16">
    <source>
        <dbReference type="PROSITE" id="PS50939"/>
    </source>
</evidence>
<evidence type="ECO:0000256" key="3">
    <source>
        <dbReference type="ARBA" id="ARBA00004613"/>
    </source>
</evidence>
<feature type="transmembrane region" description="Helical" evidence="13">
    <location>
        <begin position="883"/>
        <end position="904"/>
    </location>
</feature>
<dbReference type="CDD" id="cd09631">
    <property type="entry name" value="DOMON_DOH"/>
    <property type="match status" value="1"/>
</dbReference>
<feature type="transmembrane region" description="Helical" evidence="13">
    <location>
        <begin position="775"/>
        <end position="792"/>
    </location>
</feature>
<dbReference type="GO" id="GO:0020037">
    <property type="term" value="F:heme binding"/>
    <property type="evidence" value="ECO:0007669"/>
    <property type="project" value="InterPro"/>
</dbReference>
<evidence type="ECO:0000256" key="1">
    <source>
        <dbReference type="ARBA" id="ARBA00001974"/>
    </source>
</evidence>
<dbReference type="SMART" id="SM00665">
    <property type="entry name" value="B561"/>
    <property type="match status" value="1"/>
</dbReference>
<keyword evidence="12" id="KW-0408">Iron</keyword>
<comment type="subcellular location">
    <subcellularLocation>
        <location evidence="2">Membrane</location>
    </subcellularLocation>
    <subcellularLocation>
        <location evidence="3">Secreted</location>
    </subcellularLocation>
</comment>
<evidence type="ECO:0000256" key="8">
    <source>
        <dbReference type="ARBA" id="ARBA00022989"/>
    </source>
</evidence>
<evidence type="ECO:0000256" key="11">
    <source>
        <dbReference type="ARBA" id="ARBA00023180"/>
    </source>
</evidence>
<dbReference type="PANTHER" id="PTHR11475:SF4">
    <property type="entry name" value="CHORION PEROXIDASE"/>
    <property type="match status" value="1"/>
</dbReference>
<dbReference type="SUPFAM" id="SSF55856">
    <property type="entry name" value="Cytochrome b5-like heme/steroid binding domain"/>
    <property type="match status" value="1"/>
</dbReference>
<keyword evidence="4" id="KW-0813">Transport</keyword>
<dbReference type="PROSITE" id="PS50836">
    <property type="entry name" value="DOMON"/>
    <property type="match status" value="1"/>
</dbReference>
<feature type="transmembrane region" description="Helical" evidence="13">
    <location>
        <begin position="804"/>
        <end position="826"/>
    </location>
</feature>
<dbReference type="CDD" id="cd08760">
    <property type="entry name" value="Cyt_b561_FRRS1_like"/>
    <property type="match status" value="1"/>
</dbReference>
<dbReference type="Gene3D" id="3.40.50.80">
    <property type="entry name" value="Nucleotide-binding domain of ferredoxin-NADP reductase (FNR) module"/>
    <property type="match status" value="1"/>
</dbReference>
<dbReference type="Pfam" id="PF00175">
    <property type="entry name" value="NAD_binding_1"/>
    <property type="match status" value="1"/>
</dbReference>
<keyword evidence="9" id="KW-0560">Oxidoreductase</keyword>
<dbReference type="InterPro" id="IPR008333">
    <property type="entry name" value="Cbr1-like_FAD-bd_dom"/>
</dbReference>
<evidence type="ECO:0000256" key="13">
    <source>
        <dbReference type="SAM" id="Phobius"/>
    </source>
</evidence>
<dbReference type="VEuPathDB" id="FungiDB:FUN_018780"/>
<dbReference type="InterPro" id="IPR005018">
    <property type="entry name" value="DOMON_domain"/>
</dbReference>
<reference evidence="18 19" key="1">
    <citation type="submission" date="2015-10" db="EMBL/GenBank/DDBJ databases">
        <title>Genome analyses suggest a sexual origin of heterokaryosis in a supposedly ancient asexual fungus.</title>
        <authorList>
            <person name="Ropars J."/>
            <person name="Sedzielewska K."/>
            <person name="Noel J."/>
            <person name="Charron P."/>
            <person name="Farinelli L."/>
            <person name="Marton T."/>
            <person name="Kruger M."/>
            <person name="Pelin A."/>
            <person name="Brachmann A."/>
            <person name="Corradi N."/>
        </authorList>
    </citation>
    <scope>NUCLEOTIDE SEQUENCE [LARGE SCALE GENOMIC DNA]</scope>
    <source>
        <strain evidence="18 19">A4</strain>
    </source>
</reference>
<dbReference type="Pfam" id="PF00173">
    <property type="entry name" value="Cyt-b5"/>
    <property type="match status" value="1"/>
</dbReference>
<feature type="domain" description="FAD-binding FR-type" evidence="17">
    <location>
        <begin position="1103"/>
        <end position="1211"/>
    </location>
</feature>
<evidence type="ECO:0000259" key="17">
    <source>
        <dbReference type="PROSITE" id="PS51384"/>
    </source>
</evidence>
<keyword evidence="8 13" id="KW-1133">Transmembrane helix</keyword>
<gene>
    <name evidence="18" type="ORF">RhiirA4_444406</name>
</gene>
<dbReference type="SUPFAM" id="SSF48113">
    <property type="entry name" value="Heme-dependent peroxidases"/>
    <property type="match status" value="1"/>
</dbReference>
<sequence length="1549" mass="175645">MIIKNKLFKFLSYLLFTFLLITTTICIEYRSINGEGNNRNKPSAGISDTPFARDVPSTSFFADANNNLIVTPGNYLDVPKTLFTCDANLPEGTFPLPRCVSNKVMSKQSKDDDMFNTTLLEKYKSKRRISHMLTYWGLFVKMDVSSGFDVGQNFPKGVYIPQDDQLYLSSNRNGIKPKDITFFPGGTLEFNRSIADGGNTGINEPSIFVDGSTVYGNRDADLRKIRDYNNNGKMILIKESTPDGAFGYPPVDVNGDFIYGYSAEFGRNVFTDFFHILFVREHNRLCDELFAIHGNSWDDETYFQEARRWVIALLQKITYYEYLGTALGTPLPKYDGYKPEITPSVDTFFSTVTYRYGHSELSDFHEIVDGQGEPLTTLSLNDVQNSQLIKIYGSSSIALSLALQRQEEVDIYSADLVRFYYHGSRWMDIFSLDNIRGRDHGVPLYNDARQAFGLARKKSFAEISSDPDVQKRLQDTYTTVDRVEALMGGLAEDHVNGGNLGELFYKSFSEQWVKIRAADRFWYENADAGFSKEDIAKIQTTTLLDIIKRNTPDSYYPQNLWFVQSFNSAGPSDGANNGYNSPLSLSDDYNIQWKMDSTNITFQITMRSTNAWFALGFNPNGNGMTDTDMMIFWNENNSVTGKNFKGIGLGIVPMQLGNDDQIITIISQKVEGGTTSLEVTRPINNKNRKSLDGNIEMVHAWNPNSNILTYHGGNRGKRTINFRTGASTDLTDNRPGLLRMHGIAMFIIWGVLFPCSIWIVRYLRHIDSYMVQHRNLNLFGGMVIAVFAAVALTATSTHGTSSHAVVGITIITITAIQVSLGILAIWSLEHVESASTGIVRYLKHFHFYLGTALLLTAWANIFLGMITYDQKFGGNRGENRGYIWAYTVWLILFGFAITASEFYYKIKNMQFLWPVKESDDLTKRIRKCIPDEVFETLPAVTWEEFNKRIMTGANLVVAEGLIFDIHRWIPLHPGGQKILQRVIGTDITNDFFFDPIVRTVIQNSLKEEYNVKEPSIPLLTDDTYKENRESYTKSKPYSVANAVDRINATAFKNRRVAMHSHSKFATSKLASMVIARIVGDENSSNQNNSEKALIPQPPPYSPYIFRRYILTNIEIVTRPNALNVVKKLTFQVIHPNDKLPKFLPGDYIEIMSYANNHVIIRPYTPLQGPTETSFCILVKIYKDGVMTQHLNKQLKNFEVKVRGPFDIADRMTTNYQAPSTTLEPPNTLTRPSSPMISSFGFNGLDYMIRPNNFSTYFQYENHHKGYSIGNSNSNESNNNVILGDRTGVLLNKEREDLCWDCLFMVCGGTGITPMIQMIQYHMEKATSSNSNFSLYLLAAFDKIEDLIYPKYIDYLCQSLNGKLEVKYILFKPPAVWRDYSGLIDDALIYDWISERYSVPPPAVPPKFSNYGIGNGSTSNLVDNSYYNPNIIINNIQDVDYDPNYIVSSPSLVPISNNNSMYQSEDQQQLIYNQAYPSYSSPPQLANLSDAAANQILLMNERHNYMKLFARDTSKRVRLIVCGTNQFNENIRLSLDKIGFPINEKALFIA</sequence>
<evidence type="ECO:0000313" key="19">
    <source>
        <dbReference type="Proteomes" id="UP000234323"/>
    </source>
</evidence>
<dbReference type="PANTHER" id="PTHR11475">
    <property type="entry name" value="OXIDASE/PEROXIDASE"/>
    <property type="match status" value="1"/>
</dbReference>
<dbReference type="InterPro" id="IPR006593">
    <property type="entry name" value="Cyt_b561/ferric_Rdtase_TM"/>
</dbReference>
<evidence type="ECO:0000256" key="5">
    <source>
        <dbReference type="ARBA" id="ARBA00022525"/>
    </source>
</evidence>
<comment type="caution">
    <text evidence="18">The sequence shown here is derived from an EMBL/GenBank/DDBJ whole genome shotgun (WGS) entry which is preliminary data.</text>
</comment>
<evidence type="ECO:0000256" key="9">
    <source>
        <dbReference type="ARBA" id="ARBA00023002"/>
    </source>
</evidence>
<dbReference type="Gene3D" id="1.20.120.1770">
    <property type="match status" value="1"/>
</dbReference>
<evidence type="ECO:0000259" key="14">
    <source>
        <dbReference type="PROSITE" id="PS50255"/>
    </source>
</evidence>
<keyword evidence="5" id="KW-0964">Secreted</keyword>
<dbReference type="Pfam" id="PF03351">
    <property type="entry name" value="DOMON"/>
    <property type="match status" value="1"/>
</dbReference>
<dbReference type="InterPro" id="IPR045266">
    <property type="entry name" value="DOH_DOMON"/>
</dbReference>
<evidence type="ECO:0000256" key="10">
    <source>
        <dbReference type="ARBA" id="ARBA00023136"/>
    </source>
</evidence>
<dbReference type="InterPro" id="IPR010255">
    <property type="entry name" value="Haem_peroxidase_sf"/>
</dbReference>
<evidence type="ECO:0000256" key="12">
    <source>
        <dbReference type="PIRSR" id="PIRSR619791-2"/>
    </source>
</evidence>
<feature type="domain" description="Cytochrome b561" evidence="16">
    <location>
        <begin position="704"/>
        <end position="902"/>
    </location>
</feature>
<dbReference type="InterPro" id="IPR039261">
    <property type="entry name" value="FNR_nucleotide-bd"/>
</dbReference>
<dbReference type="Pfam" id="PF00970">
    <property type="entry name" value="FAD_binding_6"/>
    <property type="match status" value="1"/>
</dbReference>
<dbReference type="PROSITE" id="PS50255">
    <property type="entry name" value="CYTOCHROME_B5_2"/>
    <property type="match status" value="1"/>
</dbReference>
<dbReference type="PROSITE" id="PS50939">
    <property type="entry name" value="CYTOCHROME_B561"/>
    <property type="match status" value="1"/>
</dbReference>
<feature type="domain" description="DOMON" evidence="15">
    <location>
        <begin position="587"/>
        <end position="704"/>
    </location>
</feature>
<evidence type="ECO:0000313" key="18">
    <source>
        <dbReference type="EMBL" id="PKY46575.1"/>
    </source>
</evidence>
<keyword evidence="7" id="KW-0249">Electron transport</keyword>
<feature type="domain" description="Cytochrome b5 heme-binding" evidence="14">
    <location>
        <begin position="937"/>
        <end position="991"/>
    </location>
</feature>
<comment type="cofactor">
    <cofactor evidence="1">
        <name>FAD</name>
        <dbReference type="ChEBI" id="CHEBI:57692"/>
    </cofactor>
</comment>
<name>A0A2I1GIX5_9GLOM</name>
<keyword evidence="6 13" id="KW-0812">Transmembrane</keyword>
<keyword evidence="19" id="KW-1185">Reference proteome</keyword>
<feature type="transmembrane region" description="Helical" evidence="13">
    <location>
        <begin position="847"/>
        <end position="868"/>
    </location>
</feature>
<accession>A0A2I1GIX5</accession>
<dbReference type="Pfam" id="PF03098">
    <property type="entry name" value="An_peroxidase"/>
    <property type="match status" value="1"/>
</dbReference>